<dbReference type="Proteomes" id="UP001562425">
    <property type="component" value="Unassembled WGS sequence"/>
</dbReference>
<accession>A0ABD1CEE1</accession>
<evidence type="ECO:0000313" key="2">
    <source>
        <dbReference type="Proteomes" id="UP001562425"/>
    </source>
</evidence>
<dbReference type="EMBL" id="JBEHCU010013063">
    <property type="protein sequence ID" value="KAL1374751.1"/>
    <property type="molecule type" value="Genomic_DNA"/>
</dbReference>
<comment type="caution">
    <text evidence="1">The sequence shown here is derived from an EMBL/GenBank/DDBJ whole genome shotgun (WGS) entry which is preliminary data.</text>
</comment>
<name>A0ABD1CEE1_CULPP</name>
<dbReference type="AlphaFoldDB" id="A0ABD1CEE1"/>
<reference evidence="1 2" key="1">
    <citation type="submission" date="2024-05" db="EMBL/GenBank/DDBJ databases">
        <title>Culex pipiens pipiens assembly and annotation.</title>
        <authorList>
            <person name="Alout H."/>
            <person name="Durand T."/>
        </authorList>
    </citation>
    <scope>NUCLEOTIDE SEQUENCE [LARGE SCALE GENOMIC DNA]</scope>
    <source>
        <strain evidence="1">HA-2024</strain>
        <tissue evidence="1">Whole body</tissue>
    </source>
</reference>
<gene>
    <name evidence="1" type="ORF">pipiens_000742</name>
</gene>
<evidence type="ECO:0000313" key="1">
    <source>
        <dbReference type="EMBL" id="KAL1374751.1"/>
    </source>
</evidence>
<feature type="non-terminal residue" evidence="1">
    <location>
        <position position="50"/>
    </location>
</feature>
<proteinExistence type="predicted"/>
<organism evidence="1 2">
    <name type="scientific">Culex pipiens pipiens</name>
    <name type="common">Northern house mosquito</name>
    <dbReference type="NCBI Taxonomy" id="38569"/>
    <lineage>
        <taxon>Eukaryota</taxon>
        <taxon>Metazoa</taxon>
        <taxon>Ecdysozoa</taxon>
        <taxon>Arthropoda</taxon>
        <taxon>Hexapoda</taxon>
        <taxon>Insecta</taxon>
        <taxon>Pterygota</taxon>
        <taxon>Neoptera</taxon>
        <taxon>Endopterygota</taxon>
        <taxon>Diptera</taxon>
        <taxon>Nematocera</taxon>
        <taxon>Culicoidea</taxon>
        <taxon>Culicidae</taxon>
        <taxon>Culicinae</taxon>
        <taxon>Culicini</taxon>
        <taxon>Culex</taxon>
        <taxon>Culex</taxon>
    </lineage>
</organism>
<keyword evidence="2" id="KW-1185">Reference proteome</keyword>
<sequence length="50" mass="5412">MAGLKPNIYALLVTCLGFLCLVISATAVGVPIWAYYDSRGGEDRGYFAVR</sequence>
<protein>
    <submittedName>
        <fullName evidence="1">Uncharacterized protein</fullName>
    </submittedName>
</protein>